<feature type="coiled-coil region" evidence="1">
    <location>
        <begin position="234"/>
        <end position="261"/>
    </location>
</feature>
<feature type="compositionally biased region" description="Basic and acidic residues" evidence="2">
    <location>
        <begin position="1"/>
        <end position="11"/>
    </location>
</feature>
<dbReference type="EMBL" id="RRYP01005830">
    <property type="protein sequence ID" value="TNV81700.1"/>
    <property type="molecule type" value="Genomic_DNA"/>
</dbReference>
<evidence type="ECO:0000256" key="1">
    <source>
        <dbReference type="SAM" id="Coils"/>
    </source>
</evidence>
<sequence length="307" mass="36082">MEEQKEEKDHPVVGGQGQEDNVEMLEEDDRNSSNEQSILAEYSDSLENESDQPEESLDLEDLNSEQLENLAEWENELYQDKISQKFISSQQPGHQSEVISQENDKNNHVIQQSQETPKDAENKQISRISKRLREFSVPEFTNHVIRSLIESGEQGNSTDPTIKFDKQAMQTLITFAKEVFDHFTNGFQEECEELYFKKYQTQKSVQMGLCKLFQEKAFYEAILENPKYSSYFNISVLTKKIEELEKAIEGKKDKAKEYQRNWKKNKRKNQVTTKEARQYKLQQKITKHYQNKLVKDSKRKKSLADQE</sequence>
<protein>
    <submittedName>
        <fullName evidence="3">Uncharacterized protein</fullName>
    </submittedName>
</protein>
<gene>
    <name evidence="3" type="ORF">FGO68_gene2341</name>
</gene>
<accession>A0A8J8NWU2</accession>
<evidence type="ECO:0000256" key="2">
    <source>
        <dbReference type="SAM" id="MobiDB-lite"/>
    </source>
</evidence>
<organism evidence="3 4">
    <name type="scientific">Halteria grandinella</name>
    <dbReference type="NCBI Taxonomy" id="5974"/>
    <lineage>
        <taxon>Eukaryota</taxon>
        <taxon>Sar</taxon>
        <taxon>Alveolata</taxon>
        <taxon>Ciliophora</taxon>
        <taxon>Intramacronucleata</taxon>
        <taxon>Spirotrichea</taxon>
        <taxon>Stichotrichia</taxon>
        <taxon>Sporadotrichida</taxon>
        <taxon>Halteriidae</taxon>
        <taxon>Halteria</taxon>
    </lineage>
</organism>
<dbReference type="Proteomes" id="UP000785679">
    <property type="component" value="Unassembled WGS sequence"/>
</dbReference>
<feature type="region of interest" description="Disordered" evidence="2">
    <location>
        <begin position="1"/>
        <end position="68"/>
    </location>
</feature>
<comment type="caution">
    <text evidence="3">The sequence shown here is derived from an EMBL/GenBank/DDBJ whole genome shotgun (WGS) entry which is preliminary data.</text>
</comment>
<proteinExistence type="predicted"/>
<reference evidence="3" key="1">
    <citation type="submission" date="2019-06" db="EMBL/GenBank/DDBJ databases">
        <authorList>
            <person name="Zheng W."/>
        </authorList>
    </citation>
    <scope>NUCLEOTIDE SEQUENCE</scope>
    <source>
        <strain evidence="3">QDHG01</strain>
    </source>
</reference>
<feature type="compositionally biased region" description="Acidic residues" evidence="2">
    <location>
        <begin position="44"/>
        <end position="63"/>
    </location>
</feature>
<name>A0A8J8NWU2_HALGN</name>
<dbReference type="AlphaFoldDB" id="A0A8J8NWU2"/>
<feature type="compositionally biased region" description="Acidic residues" evidence="2">
    <location>
        <begin position="20"/>
        <end position="29"/>
    </location>
</feature>
<evidence type="ECO:0000313" key="4">
    <source>
        <dbReference type="Proteomes" id="UP000785679"/>
    </source>
</evidence>
<keyword evidence="1" id="KW-0175">Coiled coil</keyword>
<keyword evidence="4" id="KW-1185">Reference proteome</keyword>
<evidence type="ECO:0000313" key="3">
    <source>
        <dbReference type="EMBL" id="TNV81700.1"/>
    </source>
</evidence>